<dbReference type="EMBL" id="VSRR010000904">
    <property type="protein sequence ID" value="MPC20728.1"/>
    <property type="molecule type" value="Genomic_DNA"/>
</dbReference>
<reference evidence="2 3" key="1">
    <citation type="submission" date="2019-05" db="EMBL/GenBank/DDBJ databases">
        <title>Another draft genome of Portunus trituberculatus and its Hox gene families provides insights of decapod evolution.</title>
        <authorList>
            <person name="Jeong J.-H."/>
            <person name="Song I."/>
            <person name="Kim S."/>
            <person name="Choi T."/>
            <person name="Kim D."/>
            <person name="Ryu S."/>
            <person name="Kim W."/>
        </authorList>
    </citation>
    <scope>NUCLEOTIDE SEQUENCE [LARGE SCALE GENOMIC DNA]</scope>
    <source>
        <tissue evidence="2">Muscle</tissue>
    </source>
</reference>
<evidence type="ECO:0000313" key="3">
    <source>
        <dbReference type="Proteomes" id="UP000324222"/>
    </source>
</evidence>
<sequence>MSLAVSEAGRRLQRNTGSGGGAVAPFLPPFLPPRRDSLSPAAHHTSAAISALPCSPTTLSECVAAPWYHRTRRMAGGNVDAS</sequence>
<organism evidence="2 3">
    <name type="scientific">Portunus trituberculatus</name>
    <name type="common">Swimming crab</name>
    <name type="synonym">Neptunus trituberculatus</name>
    <dbReference type="NCBI Taxonomy" id="210409"/>
    <lineage>
        <taxon>Eukaryota</taxon>
        <taxon>Metazoa</taxon>
        <taxon>Ecdysozoa</taxon>
        <taxon>Arthropoda</taxon>
        <taxon>Crustacea</taxon>
        <taxon>Multicrustacea</taxon>
        <taxon>Malacostraca</taxon>
        <taxon>Eumalacostraca</taxon>
        <taxon>Eucarida</taxon>
        <taxon>Decapoda</taxon>
        <taxon>Pleocyemata</taxon>
        <taxon>Brachyura</taxon>
        <taxon>Eubrachyura</taxon>
        <taxon>Portunoidea</taxon>
        <taxon>Portunidae</taxon>
        <taxon>Portuninae</taxon>
        <taxon>Portunus</taxon>
    </lineage>
</organism>
<accession>A0A5B7DH99</accession>
<gene>
    <name evidence="2" type="ORF">E2C01_013683</name>
</gene>
<protein>
    <submittedName>
        <fullName evidence="2">Uncharacterized protein</fullName>
    </submittedName>
</protein>
<proteinExistence type="predicted"/>
<keyword evidence="3" id="KW-1185">Reference proteome</keyword>
<dbReference type="Proteomes" id="UP000324222">
    <property type="component" value="Unassembled WGS sequence"/>
</dbReference>
<evidence type="ECO:0000313" key="2">
    <source>
        <dbReference type="EMBL" id="MPC20728.1"/>
    </source>
</evidence>
<dbReference type="AlphaFoldDB" id="A0A5B7DH99"/>
<feature type="region of interest" description="Disordered" evidence="1">
    <location>
        <begin position="1"/>
        <end position="28"/>
    </location>
</feature>
<evidence type="ECO:0000256" key="1">
    <source>
        <dbReference type="SAM" id="MobiDB-lite"/>
    </source>
</evidence>
<name>A0A5B7DH99_PORTR</name>
<comment type="caution">
    <text evidence="2">The sequence shown here is derived from an EMBL/GenBank/DDBJ whole genome shotgun (WGS) entry which is preliminary data.</text>
</comment>